<name>A0A1H5S4D1_9SPHI</name>
<feature type="domain" description="AMP-binding enzyme C-terminal" evidence="8">
    <location>
        <begin position="520"/>
        <end position="597"/>
    </location>
</feature>
<dbReference type="FunFam" id="3.40.50.12780:FF:000001">
    <property type="entry name" value="Acetyl-coenzyme A synthetase"/>
    <property type="match status" value="1"/>
</dbReference>
<dbReference type="Gene3D" id="3.30.300.30">
    <property type="match status" value="1"/>
</dbReference>
<dbReference type="EC" id="6.2.1.1" evidence="6"/>
<keyword evidence="5" id="KW-0007">Acetylation</keyword>
<dbReference type="GO" id="GO:0016208">
    <property type="term" value="F:AMP binding"/>
    <property type="evidence" value="ECO:0007669"/>
    <property type="project" value="InterPro"/>
</dbReference>
<dbReference type="CDD" id="cd05966">
    <property type="entry name" value="ACS"/>
    <property type="match status" value="1"/>
</dbReference>
<reference evidence="11" key="1">
    <citation type="submission" date="2016-10" db="EMBL/GenBank/DDBJ databases">
        <authorList>
            <person name="Varghese N."/>
            <person name="Submissions S."/>
        </authorList>
    </citation>
    <scope>NUCLEOTIDE SEQUENCE [LARGE SCALE GENOMIC DNA]</scope>
    <source>
        <strain evidence="11">DSM 22361</strain>
    </source>
</reference>
<dbReference type="EMBL" id="FNUT01000001">
    <property type="protein sequence ID" value="SEF45513.1"/>
    <property type="molecule type" value="Genomic_DNA"/>
</dbReference>
<comment type="similarity">
    <text evidence="1">Belongs to the ATP-dependent AMP-binding enzyme family.</text>
</comment>
<accession>A0A1H5S4D1</accession>
<evidence type="ECO:0000256" key="1">
    <source>
        <dbReference type="ARBA" id="ARBA00006432"/>
    </source>
</evidence>
<dbReference type="AlphaFoldDB" id="A0A1H5S4D1"/>
<dbReference type="NCBIfam" id="NF001208">
    <property type="entry name" value="PRK00174.1"/>
    <property type="match status" value="1"/>
</dbReference>
<dbReference type="InterPro" id="IPR045851">
    <property type="entry name" value="AMP-bd_C_sf"/>
</dbReference>
<evidence type="ECO:0000259" key="8">
    <source>
        <dbReference type="Pfam" id="PF13193"/>
    </source>
</evidence>
<keyword evidence="2" id="KW-0436">Ligase</keyword>
<dbReference type="GO" id="GO:0005524">
    <property type="term" value="F:ATP binding"/>
    <property type="evidence" value="ECO:0007669"/>
    <property type="project" value="UniProtKB-KW"/>
</dbReference>
<dbReference type="InterPro" id="IPR032387">
    <property type="entry name" value="ACAS_N"/>
</dbReference>
<evidence type="ECO:0000256" key="2">
    <source>
        <dbReference type="ARBA" id="ARBA00022598"/>
    </source>
</evidence>
<organism evidence="10 11">
    <name type="scientific">Sphingobacterium lactis</name>
    <dbReference type="NCBI Taxonomy" id="797291"/>
    <lineage>
        <taxon>Bacteria</taxon>
        <taxon>Pseudomonadati</taxon>
        <taxon>Bacteroidota</taxon>
        <taxon>Sphingobacteriia</taxon>
        <taxon>Sphingobacteriales</taxon>
        <taxon>Sphingobacteriaceae</taxon>
        <taxon>Sphingobacterium</taxon>
    </lineage>
</organism>
<gene>
    <name evidence="10" type="ORF">SAMN05421877_101164</name>
</gene>
<dbReference type="PROSITE" id="PS00455">
    <property type="entry name" value="AMP_BINDING"/>
    <property type="match status" value="1"/>
</dbReference>
<dbReference type="NCBIfam" id="TIGR02188">
    <property type="entry name" value="Ac_CoA_lig_AcsA"/>
    <property type="match status" value="1"/>
</dbReference>
<dbReference type="InterPro" id="IPR042099">
    <property type="entry name" value="ANL_N_sf"/>
</dbReference>
<dbReference type="InterPro" id="IPR025110">
    <property type="entry name" value="AMP-bd_C"/>
</dbReference>
<dbReference type="InterPro" id="IPR000873">
    <property type="entry name" value="AMP-dep_synth/lig_dom"/>
</dbReference>
<keyword evidence="11" id="KW-1185">Reference proteome</keyword>
<sequence length="637" mass="71770">MNFQIKSFEEYQEAYKKSVEEPEAFWGEIADHFFWKRKWTNVLNWNFKEPDIKWFEGGKLNITENCLDRHIYKLGDQPAIIWEPNDPNEAHRVLTYKQLLQKVEQFATVLKNNNIRKGDRVCIYLPMVPELVIAVLACARIGAIHNVVFGGFSARSIADRIMDAECKLVITADGGFRGQKVLELKSIVDDALMQCDSVEKVIVLTRTRTPISMIKGRDVWWEDEIKKVETMGNPPCPAEEMDAEDTLFILYTSGSTGKPKGVVHTTAGYMVYTGYTFANTFQYQPGEVYFCTADIGWITGHSYIIYGPLSQGATSLMFEGIPTYPDASRFWDIVEKYKVNTLYTAPTAIRSLMAFGDEFIEGKDLSSLRVLGTVGEPINEEAWNWYHDKVGGGKCPIVDTWWQTENGGHLITPIAGITPEIPGYAMLPLPGVQPALMDENGEEIQGNDVSGNLCIKFPWPGMLRTTWGDHERCRQTYFSTYENMYFTGDGCYRSPEGYYRITGRVDDVLNVSGHRIGTAEVENAINMHADVVESAIVGYPHPVKGQGIYAYVIANHHIDAEKTRQDILQTVTRIIGAIAKPDIIQFVDDLPKTRSGKIMRRILRKIAEGELESLGDTSTLQDPTVVEAIIEGSKQMK</sequence>
<dbReference type="Pfam" id="PF16177">
    <property type="entry name" value="ACAS_N"/>
    <property type="match status" value="1"/>
</dbReference>
<dbReference type="Gene3D" id="3.40.50.12780">
    <property type="entry name" value="N-terminal domain of ligase-like"/>
    <property type="match status" value="1"/>
</dbReference>
<dbReference type="PANTHER" id="PTHR24095">
    <property type="entry name" value="ACETYL-COENZYME A SYNTHETASE"/>
    <property type="match status" value="1"/>
</dbReference>
<dbReference type="SUPFAM" id="SSF56801">
    <property type="entry name" value="Acetyl-CoA synthetase-like"/>
    <property type="match status" value="1"/>
</dbReference>
<dbReference type="Pfam" id="PF13193">
    <property type="entry name" value="AMP-binding_C"/>
    <property type="match status" value="1"/>
</dbReference>
<dbReference type="InterPro" id="IPR011904">
    <property type="entry name" value="Ac_CoA_lig"/>
</dbReference>
<feature type="domain" description="AMP-dependent synthetase/ligase" evidence="7">
    <location>
        <begin position="68"/>
        <end position="458"/>
    </location>
</feature>
<proteinExistence type="inferred from homology"/>
<dbReference type="Proteomes" id="UP000236731">
    <property type="component" value="Unassembled WGS sequence"/>
</dbReference>
<evidence type="ECO:0000256" key="3">
    <source>
        <dbReference type="ARBA" id="ARBA00022741"/>
    </source>
</evidence>
<evidence type="ECO:0000256" key="6">
    <source>
        <dbReference type="NCBIfam" id="TIGR02188"/>
    </source>
</evidence>
<dbReference type="InterPro" id="IPR020845">
    <property type="entry name" value="AMP-binding_CS"/>
</dbReference>
<evidence type="ECO:0000256" key="4">
    <source>
        <dbReference type="ARBA" id="ARBA00022840"/>
    </source>
</evidence>
<keyword evidence="4" id="KW-0067">ATP-binding</keyword>
<evidence type="ECO:0000256" key="5">
    <source>
        <dbReference type="ARBA" id="ARBA00022990"/>
    </source>
</evidence>
<dbReference type="Pfam" id="PF00501">
    <property type="entry name" value="AMP-binding"/>
    <property type="match status" value="1"/>
</dbReference>
<feature type="domain" description="Acetyl-coenzyme A synthetase N-terminal" evidence="9">
    <location>
        <begin position="11"/>
        <end position="66"/>
    </location>
</feature>
<evidence type="ECO:0000313" key="11">
    <source>
        <dbReference type="Proteomes" id="UP000236731"/>
    </source>
</evidence>
<dbReference type="OrthoDB" id="9778383at2"/>
<dbReference type="PANTHER" id="PTHR24095:SF14">
    <property type="entry name" value="ACETYL-COENZYME A SYNTHETASE 1"/>
    <property type="match status" value="1"/>
</dbReference>
<protein>
    <recommendedName>
        <fullName evidence="6">Acetate--CoA ligase</fullName>
        <ecNumber evidence="6">6.2.1.1</ecNumber>
    </recommendedName>
</protein>
<evidence type="ECO:0000259" key="9">
    <source>
        <dbReference type="Pfam" id="PF16177"/>
    </source>
</evidence>
<evidence type="ECO:0000313" key="10">
    <source>
        <dbReference type="EMBL" id="SEF45513.1"/>
    </source>
</evidence>
<dbReference type="RefSeq" id="WP_103904830.1">
    <property type="nucleotide sequence ID" value="NZ_CP049246.1"/>
</dbReference>
<dbReference type="GO" id="GO:0019427">
    <property type="term" value="P:acetyl-CoA biosynthetic process from acetate"/>
    <property type="evidence" value="ECO:0007669"/>
    <property type="project" value="UniProtKB-UniRule"/>
</dbReference>
<evidence type="ECO:0000259" key="7">
    <source>
        <dbReference type="Pfam" id="PF00501"/>
    </source>
</evidence>
<dbReference type="GO" id="GO:0003987">
    <property type="term" value="F:acetate-CoA ligase activity"/>
    <property type="evidence" value="ECO:0007669"/>
    <property type="project" value="UniProtKB-UniRule"/>
</dbReference>
<keyword evidence="3" id="KW-0547">Nucleotide-binding</keyword>